<evidence type="ECO:0000256" key="1">
    <source>
        <dbReference type="SAM" id="MobiDB-lite"/>
    </source>
</evidence>
<accession>A0A1H9W3G2</accession>
<evidence type="ECO:0000313" key="2">
    <source>
        <dbReference type="EMBL" id="SES28319.1"/>
    </source>
</evidence>
<keyword evidence="3" id="KW-1185">Reference proteome</keyword>
<proteinExistence type="predicted"/>
<dbReference type="EMBL" id="FOGQ01000016">
    <property type="protein sequence ID" value="SES28319.1"/>
    <property type="molecule type" value="Genomic_DNA"/>
</dbReference>
<gene>
    <name evidence="2" type="ORF">SAMN05661109_02521</name>
</gene>
<reference evidence="3" key="1">
    <citation type="submission" date="2016-10" db="EMBL/GenBank/DDBJ databases">
        <authorList>
            <person name="Varghese N."/>
            <person name="Submissions S."/>
        </authorList>
    </citation>
    <scope>NUCLEOTIDE SEQUENCE [LARGE SCALE GENOMIC DNA]</scope>
    <source>
        <strain evidence="3">DSM 20524</strain>
    </source>
</reference>
<dbReference type="STRING" id="1121357.SAMN05661109_02521"/>
<dbReference type="AlphaFoldDB" id="A0A1H9W3G2"/>
<sequence>MSAYPRAATVGQIALAFSGSAGECRPAGGGPSTAPAARRAPKGRQGARQGAAVQRDTSNASAPGRRANSLGLSHEQLIALNEDQKRGYDRVGKKERVKQCGTQPVVNGQVALGITAAGGMQVAGLARCGSRWCPDCWGKVASYRTGEIEQVAEWAQDQGHQLALVTLTAAHVTTSVLASAGFDQQKALEQQSIKELFTRLSGAWRRMNAGRRGKALKGSRIGYARAFELTADAIGASRLSGVHGHFHVLLVLDEDVDADEVRGLTWEGWSAGCMKEDLEASPAGFDFKILRTGSSRDIRAAAAYLVKGEKRDAEKLGLELTRSDVKVARLRVSPEGLLREIGELEDTEFSRQAPRLYARWRAIEDACDGRRWLTWSRDLRKLAGLTAELTDEEIARREEHTVDNEVLVVRWSEIRDHVEELRAVVREARTSEKSEHLRLALNGLGLDYVETSEAEWRERVRVHVRARYQKQ</sequence>
<evidence type="ECO:0000313" key="3">
    <source>
        <dbReference type="Proteomes" id="UP000198929"/>
    </source>
</evidence>
<organism evidence="2 3">
    <name type="scientific">Corynebacterium cystitidis DSM 20524</name>
    <dbReference type="NCBI Taxonomy" id="1121357"/>
    <lineage>
        <taxon>Bacteria</taxon>
        <taxon>Bacillati</taxon>
        <taxon>Actinomycetota</taxon>
        <taxon>Actinomycetes</taxon>
        <taxon>Mycobacteriales</taxon>
        <taxon>Corynebacteriaceae</taxon>
        <taxon>Corynebacterium</taxon>
    </lineage>
</organism>
<dbReference type="Proteomes" id="UP000198929">
    <property type="component" value="Unassembled WGS sequence"/>
</dbReference>
<feature type="region of interest" description="Disordered" evidence="1">
    <location>
        <begin position="22"/>
        <end position="68"/>
    </location>
</feature>
<protein>
    <recommendedName>
        <fullName evidence="4">Replication protein</fullName>
    </recommendedName>
</protein>
<evidence type="ECO:0008006" key="4">
    <source>
        <dbReference type="Google" id="ProtNLM"/>
    </source>
</evidence>
<name>A0A1H9W3G2_9CORY</name>